<dbReference type="InterPro" id="IPR036420">
    <property type="entry name" value="BRCT_dom_sf"/>
</dbReference>
<dbReference type="SUPFAM" id="SSF117018">
    <property type="entry name" value="ATP-dependent DNA ligase DNA-binding domain"/>
    <property type="match status" value="1"/>
</dbReference>
<dbReference type="SUPFAM" id="SSF52113">
    <property type="entry name" value="BRCT domain"/>
    <property type="match status" value="2"/>
</dbReference>
<evidence type="ECO:0000256" key="4">
    <source>
        <dbReference type="ARBA" id="ARBA00022598"/>
    </source>
</evidence>
<keyword evidence="5" id="KW-0479">Metal-binding</keyword>
<evidence type="ECO:0000313" key="20">
    <source>
        <dbReference type="Proteomes" id="UP001497497"/>
    </source>
</evidence>
<dbReference type="InterPro" id="IPR044125">
    <property type="entry name" value="Adenylation_DNA_ligase_IV"/>
</dbReference>
<dbReference type="PROSITE" id="PS50172">
    <property type="entry name" value="BRCT"/>
    <property type="match status" value="2"/>
</dbReference>
<dbReference type="PANTHER" id="PTHR45997:SF1">
    <property type="entry name" value="DNA LIGASE 4"/>
    <property type="match status" value="1"/>
</dbReference>
<dbReference type="Gene3D" id="3.40.50.10190">
    <property type="entry name" value="BRCT domain"/>
    <property type="match status" value="2"/>
</dbReference>
<feature type="domain" description="BRCT" evidence="18">
    <location>
        <begin position="667"/>
        <end position="747"/>
    </location>
</feature>
<keyword evidence="11 15" id="KW-0233">DNA recombination</keyword>
<dbReference type="FunFam" id="3.40.50.10190:FF:000044">
    <property type="entry name" value="DNA ligase"/>
    <property type="match status" value="1"/>
</dbReference>
<dbReference type="SMART" id="SM00292">
    <property type="entry name" value="BRCT"/>
    <property type="match status" value="2"/>
</dbReference>
<dbReference type="FunFam" id="2.40.50.140:FF:000150">
    <property type="entry name" value="DNA ligase"/>
    <property type="match status" value="1"/>
</dbReference>
<dbReference type="EMBL" id="CAXITT010000516">
    <property type="protein sequence ID" value="CAL1542951.1"/>
    <property type="molecule type" value="Genomic_DNA"/>
</dbReference>
<dbReference type="GO" id="GO:0005524">
    <property type="term" value="F:ATP binding"/>
    <property type="evidence" value="ECO:0007669"/>
    <property type="project" value="UniProtKB-KW"/>
</dbReference>
<evidence type="ECO:0000256" key="13">
    <source>
        <dbReference type="ARBA" id="ARBA00023242"/>
    </source>
</evidence>
<organism evidence="19 20">
    <name type="scientific">Lymnaea stagnalis</name>
    <name type="common">Great pond snail</name>
    <name type="synonym">Helix stagnalis</name>
    <dbReference type="NCBI Taxonomy" id="6523"/>
    <lineage>
        <taxon>Eukaryota</taxon>
        <taxon>Metazoa</taxon>
        <taxon>Spiralia</taxon>
        <taxon>Lophotrochozoa</taxon>
        <taxon>Mollusca</taxon>
        <taxon>Gastropoda</taxon>
        <taxon>Heterobranchia</taxon>
        <taxon>Euthyneura</taxon>
        <taxon>Panpulmonata</taxon>
        <taxon>Hygrophila</taxon>
        <taxon>Lymnaeoidea</taxon>
        <taxon>Lymnaeidae</taxon>
        <taxon>Lymnaea</taxon>
    </lineage>
</organism>
<gene>
    <name evidence="19" type="ORF">GSLYS_00016485001</name>
</gene>
<evidence type="ECO:0000259" key="17">
    <source>
        <dbReference type="PROSITE" id="PS50160"/>
    </source>
</evidence>
<dbReference type="GO" id="GO:0006310">
    <property type="term" value="P:DNA recombination"/>
    <property type="evidence" value="ECO:0007669"/>
    <property type="project" value="UniProtKB-KW"/>
</dbReference>
<dbReference type="PROSITE" id="PS00697">
    <property type="entry name" value="DNA_LIGASE_A1"/>
    <property type="match status" value="1"/>
</dbReference>
<dbReference type="PROSITE" id="PS50160">
    <property type="entry name" value="DNA_LIGASE_A3"/>
    <property type="match status" value="1"/>
</dbReference>
<feature type="domain" description="ATP-dependent DNA ligase family profile" evidence="17">
    <location>
        <begin position="365"/>
        <end position="499"/>
    </location>
</feature>
<dbReference type="SUPFAM" id="SSF56091">
    <property type="entry name" value="DNA ligase/mRNA capping enzyme, catalytic domain"/>
    <property type="match status" value="1"/>
</dbReference>
<dbReference type="EC" id="6.5.1.1" evidence="15"/>
<evidence type="ECO:0000256" key="7">
    <source>
        <dbReference type="ARBA" id="ARBA00022741"/>
    </source>
</evidence>
<protein>
    <recommendedName>
        <fullName evidence="15">DNA ligase</fullName>
        <ecNumber evidence="15">6.5.1.1</ecNumber>
    </recommendedName>
</protein>
<sequence>MANSGSDTSKSSAVTNSVASNVRFSELCGLLEKIHKTQGNDKKKRILKEFIDKWRDFHQKLHKDDKETDDSFYPAIRLLLPHLERERVAYGIKEHTFAKLLIELMCLGKESPDAHRLLNFKAPKAAQGDTGDFASVAYFVLKNRCPDKGSLTIAEVNHDLDAIAVGNANKAKETVRKHIMHLLTSLSAIEQKWLIRMIMKELKIGLSQASVLSVYHPDAEELYNVNNNLEKVCRLLRDPKTRAYEIGIEVFSPFTPMLGERASPDKVEKLMDNKAYVIETKYDGERVLLHKDGDEYKYFARSGNEHTQVFGSNPFEGTLTPYIANCFKPGVKKCILDGEMLGYHAATNTYGTKGEQFEIKSKDVVERTGYQPCVQVFDVLLLNDKVLTNTPLIERLPLLEDVFTPVEGHIVRSSYKLAHSNQECADALNEAIDNKEEGIMVKLADSVYRPNTRKGGWFKIKPEYIGGLMDELDVLVVGGYFGVGERGGMVSHFLCAVAEPVEEGELPKIFHSFCKVGSGYSKKQLKDFNQQLTEHWKVFNKNNPPKHLELASGFKEKPDLWLPPDKSKILQVIKASEIIDSDRYKVGCTLRFPRVEVIRDDKPWYQCMTTKDVEDLRQKSGGKLVGMRFELGDNEEPSKKKRKVVSRAVRPALMAQFKGADVSKVKKVSELLKGKEFCVIDGPANFPKQELEKKIVEFGGGVVQNPDTTTLCVIAEKVAVRVKNLIKNSKYDIVKADWLSRVIQSESWIKWSPADMIHTTAATKKILEEDFDGFGDSYTQDVTEEELRKIFDGMENVQSVSREDILEIEEEYFPCDSPYSLFRPCRIYVDQFLALEDPTTRISDCPLDLLALELRFFGAEVTDQLDSSVSHVLVNDRDLSRLDSIKELRRKRQKKFHIITEKWVRACMEEGCICPERKFEP</sequence>
<name>A0AAV2I8R9_LYMST</name>
<keyword evidence="7 15" id="KW-0547">Nucleotide-binding</keyword>
<evidence type="ECO:0000259" key="18">
    <source>
        <dbReference type="PROSITE" id="PS50172"/>
    </source>
</evidence>
<dbReference type="GO" id="GO:0003677">
    <property type="term" value="F:DNA binding"/>
    <property type="evidence" value="ECO:0007669"/>
    <property type="project" value="InterPro"/>
</dbReference>
<evidence type="ECO:0000313" key="19">
    <source>
        <dbReference type="EMBL" id="CAL1542951.1"/>
    </source>
</evidence>
<dbReference type="InterPro" id="IPR036599">
    <property type="entry name" value="DNA_ligase_N_sf"/>
</dbReference>
<comment type="subcellular location">
    <subcellularLocation>
        <location evidence="2">Nucleus</location>
    </subcellularLocation>
</comment>
<dbReference type="AlphaFoldDB" id="A0AAV2I8R9"/>
<dbReference type="GO" id="GO:0005958">
    <property type="term" value="C:DNA-dependent protein kinase-DNA ligase 4 complex"/>
    <property type="evidence" value="ECO:0007669"/>
    <property type="project" value="TreeGrafter"/>
</dbReference>
<evidence type="ECO:0000256" key="11">
    <source>
        <dbReference type="ARBA" id="ARBA00023172"/>
    </source>
</evidence>
<dbReference type="InterPro" id="IPR012309">
    <property type="entry name" value="DNA_ligase_ATP-dep_C"/>
</dbReference>
<keyword evidence="10" id="KW-0460">Magnesium</keyword>
<dbReference type="Pfam" id="PF04675">
    <property type="entry name" value="DNA_ligase_A_N"/>
    <property type="match status" value="1"/>
</dbReference>
<dbReference type="InterPro" id="IPR012308">
    <property type="entry name" value="DNA_ligase_ATP-dep_N"/>
</dbReference>
<evidence type="ECO:0000256" key="3">
    <source>
        <dbReference type="ARBA" id="ARBA00007572"/>
    </source>
</evidence>
<keyword evidence="12 15" id="KW-0234">DNA repair</keyword>
<keyword evidence="13" id="KW-0539">Nucleus</keyword>
<feature type="domain" description="BRCT" evidence="18">
    <location>
        <begin position="817"/>
        <end position="921"/>
    </location>
</feature>
<dbReference type="InterPro" id="IPR000977">
    <property type="entry name" value="DNA_ligase_ATP-dep"/>
</dbReference>
<comment type="caution">
    <text evidence="19">The sequence shown here is derived from an EMBL/GenBank/DDBJ whole genome shotgun (WGS) entry which is preliminary data.</text>
</comment>
<keyword evidence="6" id="KW-0677">Repeat</keyword>
<dbReference type="GO" id="GO:0071897">
    <property type="term" value="P:DNA biosynthetic process"/>
    <property type="evidence" value="ECO:0007669"/>
    <property type="project" value="InterPro"/>
</dbReference>
<dbReference type="FunFam" id="3.40.50.10190:FF:000027">
    <property type="entry name" value="DNA ligase"/>
    <property type="match status" value="1"/>
</dbReference>
<keyword evidence="20" id="KW-1185">Reference proteome</keyword>
<evidence type="ECO:0000256" key="5">
    <source>
        <dbReference type="ARBA" id="ARBA00022723"/>
    </source>
</evidence>
<comment type="catalytic activity">
    <reaction evidence="14 15">
        <text>ATP + (deoxyribonucleotide)n-3'-hydroxyl + 5'-phospho-(deoxyribonucleotide)m = (deoxyribonucleotide)n+m + AMP + diphosphate.</text>
        <dbReference type="EC" id="6.5.1.1"/>
    </reaction>
</comment>
<dbReference type="GO" id="GO:0003910">
    <property type="term" value="F:DNA ligase (ATP) activity"/>
    <property type="evidence" value="ECO:0007669"/>
    <property type="project" value="UniProtKB-EC"/>
</dbReference>
<evidence type="ECO:0000256" key="6">
    <source>
        <dbReference type="ARBA" id="ARBA00022737"/>
    </source>
</evidence>
<accession>A0AAV2I8R9</accession>
<dbReference type="GO" id="GO:0046872">
    <property type="term" value="F:metal ion binding"/>
    <property type="evidence" value="ECO:0007669"/>
    <property type="project" value="UniProtKB-KW"/>
</dbReference>
<dbReference type="GO" id="GO:0032807">
    <property type="term" value="C:DNA ligase IV complex"/>
    <property type="evidence" value="ECO:0007669"/>
    <property type="project" value="TreeGrafter"/>
</dbReference>
<proteinExistence type="inferred from homology"/>
<dbReference type="GO" id="GO:0006303">
    <property type="term" value="P:double-strand break repair via nonhomologous end joining"/>
    <property type="evidence" value="ECO:0007669"/>
    <property type="project" value="TreeGrafter"/>
</dbReference>
<evidence type="ECO:0000256" key="12">
    <source>
        <dbReference type="ARBA" id="ARBA00023204"/>
    </source>
</evidence>
<keyword evidence="4 15" id="KW-0436">Ligase</keyword>
<evidence type="ECO:0000256" key="14">
    <source>
        <dbReference type="ARBA" id="ARBA00034003"/>
    </source>
</evidence>
<dbReference type="Gene3D" id="1.10.3260.10">
    <property type="entry name" value="DNA ligase, ATP-dependent, N-terminal domain"/>
    <property type="match status" value="1"/>
</dbReference>
<dbReference type="InterPro" id="IPR029710">
    <property type="entry name" value="LIG4"/>
</dbReference>
<dbReference type="Pfam" id="PF00533">
    <property type="entry name" value="BRCT"/>
    <property type="match status" value="2"/>
</dbReference>
<dbReference type="CDD" id="cd07968">
    <property type="entry name" value="OBF_DNA_ligase_IV"/>
    <property type="match status" value="1"/>
</dbReference>
<evidence type="ECO:0000256" key="9">
    <source>
        <dbReference type="ARBA" id="ARBA00022840"/>
    </source>
</evidence>
<dbReference type="GO" id="GO:0006297">
    <property type="term" value="P:nucleotide-excision repair, DNA gap filling"/>
    <property type="evidence" value="ECO:0007669"/>
    <property type="project" value="TreeGrafter"/>
</dbReference>
<dbReference type="PANTHER" id="PTHR45997">
    <property type="entry name" value="DNA LIGASE 4"/>
    <property type="match status" value="1"/>
</dbReference>
<dbReference type="Pfam" id="PF01068">
    <property type="entry name" value="DNA_ligase_A_M"/>
    <property type="match status" value="1"/>
</dbReference>
<comment type="similarity">
    <text evidence="3 16">Belongs to the ATP-dependent DNA ligase family.</text>
</comment>
<evidence type="ECO:0000256" key="10">
    <source>
        <dbReference type="ARBA" id="ARBA00022842"/>
    </source>
</evidence>
<dbReference type="Gene3D" id="3.30.470.30">
    <property type="entry name" value="DNA ligase/mRNA capping enzyme"/>
    <property type="match status" value="1"/>
</dbReference>
<keyword evidence="9 15" id="KW-0067">ATP-binding</keyword>
<evidence type="ECO:0000256" key="1">
    <source>
        <dbReference type="ARBA" id="ARBA00001946"/>
    </source>
</evidence>
<comment type="cofactor">
    <cofactor evidence="1">
        <name>Mg(2+)</name>
        <dbReference type="ChEBI" id="CHEBI:18420"/>
    </cofactor>
</comment>
<reference evidence="19 20" key="1">
    <citation type="submission" date="2024-04" db="EMBL/GenBank/DDBJ databases">
        <authorList>
            <consortium name="Genoscope - CEA"/>
            <person name="William W."/>
        </authorList>
    </citation>
    <scope>NUCLEOTIDE SEQUENCE [LARGE SCALE GENOMIC DNA]</scope>
</reference>
<keyword evidence="8 15" id="KW-0227">DNA damage</keyword>
<dbReference type="Pfam" id="PF04679">
    <property type="entry name" value="DNA_ligase_A_C"/>
    <property type="match status" value="1"/>
</dbReference>
<evidence type="ECO:0000256" key="8">
    <source>
        <dbReference type="ARBA" id="ARBA00022763"/>
    </source>
</evidence>
<evidence type="ECO:0000256" key="15">
    <source>
        <dbReference type="RuleBase" id="RU000617"/>
    </source>
</evidence>
<dbReference type="SUPFAM" id="SSF50249">
    <property type="entry name" value="Nucleic acid-binding proteins"/>
    <property type="match status" value="1"/>
</dbReference>
<dbReference type="InterPro" id="IPR001357">
    <property type="entry name" value="BRCT_dom"/>
</dbReference>
<dbReference type="InterPro" id="IPR021536">
    <property type="entry name" value="DNA_ligase_IV_dom"/>
</dbReference>
<dbReference type="CDD" id="cd07903">
    <property type="entry name" value="Adenylation_DNA_ligase_IV"/>
    <property type="match status" value="1"/>
</dbReference>
<dbReference type="Proteomes" id="UP001497497">
    <property type="component" value="Unassembled WGS sequence"/>
</dbReference>
<dbReference type="Gene3D" id="2.40.50.140">
    <property type="entry name" value="Nucleic acid-binding proteins"/>
    <property type="match status" value="1"/>
</dbReference>
<dbReference type="InterPro" id="IPR012310">
    <property type="entry name" value="DNA_ligase_ATP-dep_cent"/>
</dbReference>
<dbReference type="InterPro" id="IPR016059">
    <property type="entry name" value="DNA_ligase_ATP-dep_CS"/>
</dbReference>
<dbReference type="InterPro" id="IPR012340">
    <property type="entry name" value="NA-bd_OB-fold"/>
</dbReference>
<dbReference type="NCBIfam" id="TIGR00574">
    <property type="entry name" value="dnl1"/>
    <property type="match status" value="1"/>
</dbReference>
<evidence type="ECO:0000256" key="16">
    <source>
        <dbReference type="RuleBase" id="RU004196"/>
    </source>
</evidence>
<dbReference type="Pfam" id="PF11411">
    <property type="entry name" value="DNA_ligase_IV"/>
    <property type="match status" value="1"/>
</dbReference>
<evidence type="ECO:0000256" key="2">
    <source>
        <dbReference type="ARBA" id="ARBA00004123"/>
    </source>
</evidence>